<dbReference type="SUPFAM" id="SSF53098">
    <property type="entry name" value="Ribonuclease H-like"/>
    <property type="match status" value="1"/>
</dbReference>
<gene>
    <name evidence="3" type="ORF">CYME_CMO270C</name>
</gene>
<dbReference type="EMBL" id="AP006497">
    <property type="protein sequence ID" value="BAM81611.1"/>
    <property type="molecule type" value="Genomic_DNA"/>
</dbReference>
<dbReference type="OrthoDB" id="275278at2759"/>
<dbReference type="RefSeq" id="XP_005537647.1">
    <property type="nucleotide sequence ID" value="XM_005537590.1"/>
</dbReference>
<dbReference type="GO" id="GO:0003677">
    <property type="term" value="F:DNA binding"/>
    <property type="evidence" value="ECO:0007669"/>
    <property type="project" value="InterPro"/>
</dbReference>
<dbReference type="InterPro" id="IPR012337">
    <property type="entry name" value="RNaseH-like_sf"/>
</dbReference>
<evidence type="ECO:0000313" key="3">
    <source>
        <dbReference type="EMBL" id="BAM81611.1"/>
    </source>
</evidence>
<dbReference type="SMART" id="SM00482">
    <property type="entry name" value="POLAc"/>
    <property type="match status" value="1"/>
</dbReference>
<proteinExistence type="predicted"/>
<dbReference type="PRINTS" id="PR00868">
    <property type="entry name" value="DNAPOLI"/>
</dbReference>
<reference evidence="3 4" key="1">
    <citation type="journal article" date="2004" name="Nature">
        <title>Genome sequence of the ultrasmall unicellular red alga Cyanidioschyzon merolae 10D.</title>
        <authorList>
            <person name="Matsuzaki M."/>
            <person name="Misumi O."/>
            <person name="Shin-i T."/>
            <person name="Maruyama S."/>
            <person name="Takahara M."/>
            <person name="Miyagishima S."/>
            <person name="Mori T."/>
            <person name="Nishida K."/>
            <person name="Yagisawa F."/>
            <person name="Nishida K."/>
            <person name="Yoshida Y."/>
            <person name="Nishimura Y."/>
            <person name="Nakao S."/>
            <person name="Kobayashi T."/>
            <person name="Momoyama Y."/>
            <person name="Higashiyama T."/>
            <person name="Minoda A."/>
            <person name="Sano M."/>
            <person name="Nomoto H."/>
            <person name="Oishi K."/>
            <person name="Hayashi H."/>
            <person name="Ohta F."/>
            <person name="Nishizaka S."/>
            <person name="Haga S."/>
            <person name="Miura S."/>
            <person name="Morishita T."/>
            <person name="Kabeya Y."/>
            <person name="Terasawa K."/>
            <person name="Suzuki Y."/>
            <person name="Ishii Y."/>
            <person name="Asakawa S."/>
            <person name="Takano H."/>
            <person name="Ohta N."/>
            <person name="Kuroiwa H."/>
            <person name="Tanaka K."/>
            <person name="Shimizu N."/>
            <person name="Sugano S."/>
            <person name="Sato N."/>
            <person name="Nozaki H."/>
            <person name="Ogasawara N."/>
            <person name="Kohara Y."/>
            <person name="Kuroiwa T."/>
        </authorList>
    </citation>
    <scope>NUCLEOTIDE SEQUENCE [LARGE SCALE GENOMIC DNA]</scope>
    <source>
        <strain evidence="3 4">10D</strain>
    </source>
</reference>
<dbReference type="KEGG" id="cme:CYME_CMO270C"/>
<dbReference type="InterPro" id="IPR001098">
    <property type="entry name" value="DNA-dir_DNA_pol_A_palm_dom"/>
</dbReference>
<dbReference type="GO" id="GO:0008408">
    <property type="term" value="F:3'-5' exonuclease activity"/>
    <property type="evidence" value="ECO:0007669"/>
    <property type="project" value="InterPro"/>
</dbReference>
<dbReference type="GO" id="GO:0006302">
    <property type="term" value="P:double-strand break repair"/>
    <property type="evidence" value="ECO:0007669"/>
    <property type="project" value="TreeGrafter"/>
</dbReference>
<dbReference type="InterPro" id="IPR002562">
    <property type="entry name" value="3'-5'_exonuclease_dom"/>
</dbReference>
<dbReference type="CDD" id="cd06139">
    <property type="entry name" value="DNA_polA_I_Ecoli_like_exo"/>
    <property type="match status" value="1"/>
</dbReference>
<dbReference type="HOGENOM" id="CLU_004638_2_0_1"/>
<dbReference type="CDD" id="cd08640">
    <property type="entry name" value="DNA_pol_A_plastid_like"/>
    <property type="match status" value="1"/>
</dbReference>
<dbReference type="OMA" id="QSNAQEW"/>
<dbReference type="Gramene" id="CMO270CT">
    <property type="protein sequence ID" value="CMO270CT"/>
    <property type="gene ID" value="CMO270C"/>
</dbReference>
<keyword evidence="1" id="KW-0235">DNA replication</keyword>
<dbReference type="InterPro" id="IPR002298">
    <property type="entry name" value="DNA_polymerase_A"/>
</dbReference>
<keyword evidence="4" id="KW-1185">Reference proteome</keyword>
<dbReference type="Proteomes" id="UP000007014">
    <property type="component" value="Chromosome 15"/>
</dbReference>
<dbReference type="Pfam" id="PF01612">
    <property type="entry name" value="DNA_pol_A_exo1"/>
    <property type="match status" value="1"/>
</dbReference>
<reference evidence="3 4" key="2">
    <citation type="journal article" date="2007" name="BMC Biol.">
        <title>A 100%-complete sequence reveals unusually simple genomic features in the hot-spring red alga Cyanidioschyzon merolae.</title>
        <authorList>
            <person name="Nozaki H."/>
            <person name="Takano H."/>
            <person name="Misumi O."/>
            <person name="Terasawa K."/>
            <person name="Matsuzaki M."/>
            <person name="Maruyama S."/>
            <person name="Nishida K."/>
            <person name="Yagisawa F."/>
            <person name="Yoshida Y."/>
            <person name="Fujiwara T."/>
            <person name="Takio S."/>
            <person name="Tamura K."/>
            <person name="Chung S.J."/>
            <person name="Nakamura S."/>
            <person name="Kuroiwa H."/>
            <person name="Tanaka K."/>
            <person name="Sato N."/>
            <person name="Kuroiwa T."/>
        </authorList>
    </citation>
    <scope>NUCLEOTIDE SEQUENCE [LARGE SCALE GENOMIC DNA]</scope>
    <source>
        <strain evidence="3 4">10D</strain>
    </source>
</reference>
<dbReference type="Gene3D" id="3.30.70.370">
    <property type="match status" value="1"/>
</dbReference>
<name>M1UUP9_CYAM1</name>
<dbReference type="Gene3D" id="3.30.420.10">
    <property type="entry name" value="Ribonuclease H-like superfamily/Ribonuclease H"/>
    <property type="match status" value="1"/>
</dbReference>
<dbReference type="eggNOG" id="KOG0950">
    <property type="taxonomic scope" value="Eukaryota"/>
</dbReference>
<feature type="domain" description="DNA-directed DNA polymerase family A palm" evidence="2">
    <location>
        <begin position="679"/>
        <end position="910"/>
    </location>
</feature>
<dbReference type="GeneID" id="16995747"/>
<organism evidence="3 4">
    <name type="scientific">Cyanidioschyzon merolae (strain NIES-3377 / 10D)</name>
    <name type="common">Unicellular red alga</name>
    <dbReference type="NCBI Taxonomy" id="280699"/>
    <lineage>
        <taxon>Eukaryota</taxon>
        <taxon>Rhodophyta</taxon>
        <taxon>Bangiophyceae</taxon>
        <taxon>Cyanidiales</taxon>
        <taxon>Cyanidiaceae</taxon>
        <taxon>Cyanidioschyzon</taxon>
    </lineage>
</organism>
<dbReference type="InterPro" id="IPR036397">
    <property type="entry name" value="RNaseH_sf"/>
</dbReference>
<dbReference type="GO" id="GO:0003887">
    <property type="term" value="F:DNA-directed DNA polymerase activity"/>
    <property type="evidence" value="ECO:0007669"/>
    <property type="project" value="InterPro"/>
</dbReference>
<dbReference type="PANTHER" id="PTHR10133">
    <property type="entry name" value="DNA POLYMERASE I"/>
    <property type="match status" value="1"/>
</dbReference>
<accession>M1UUP9</accession>
<evidence type="ECO:0000259" key="2">
    <source>
        <dbReference type="SMART" id="SM00482"/>
    </source>
</evidence>
<evidence type="ECO:0000256" key="1">
    <source>
        <dbReference type="ARBA" id="ARBA00022705"/>
    </source>
</evidence>
<dbReference type="Gene3D" id="1.20.1060.10">
    <property type="entry name" value="Taq DNA Polymerase, Chain T, domain 4"/>
    <property type="match status" value="1"/>
</dbReference>
<dbReference type="Pfam" id="PF00476">
    <property type="entry name" value="DNA_pol_A"/>
    <property type="match status" value="2"/>
</dbReference>
<dbReference type="Gene3D" id="1.10.150.20">
    <property type="entry name" value="5' to 3' exonuclease, C-terminal subdomain"/>
    <property type="match status" value="1"/>
</dbReference>
<dbReference type="GO" id="GO:0006261">
    <property type="term" value="P:DNA-templated DNA replication"/>
    <property type="evidence" value="ECO:0007669"/>
    <property type="project" value="InterPro"/>
</dbReference>
<dbReference type="PANTHER" id="PTHR10133:SF27">
    <property type="entry name" value="DNA POLYMERASE NU"/>
    <property type="match status" value="1"/>
</dbReference>
<dbReference type="STRING" id="280699.M1UUP9"/>
<sequence>MRCAASFQRPAESYHDLQPTLTLRTECNQRSSPVKRLETRPVIMRLGVGSCRLWLGAFVYALRPALRRDGNVWQQWRRAHALVPAVPRRRWLCANARRSAASTWDEETDVVGDEFSSVNLVQASAAKITEGDEFTAQRLQLLNAPERESAAATLERSPPPGVTVVRNRASALRVIDRLWQLQKESELLYGRRAASVPRRWRLITEGCTHSNGNGVLHEDNTLQCKRLYPPTAADWMEHSQCYHAWDTETIGIDPTEDSPVGKGQVICLSAFCGPRVDFGNGPRLWIDNFGDAQGTLDYFKSYFENEEIPKVWHNYSFDRAVLYNHGIDCRGFGGDTMHMSRLLDAARLRYSLEALTEDFLLRKKRSMRELFGRPRILKNGKPGKEIIVPSTSELQMDPETMYHWVQYSTYDAEATWYLRDKFERLLREQEILGSERTMYDLYTECFVPFGAVLTDMERIGFKIDIARLQDAQRVAEADRQRYTAMFREWAARYCADAIHMNAESENQKRQFFFAPVRNKKTDELLPAERTFEVENTEQVVESAGKKPRKKRTIQISGLGLPPVAFTASGWPACTAVVLRKLAGTPSASPAQGGLLYDFLTKERRESAEDALAACKAVEALLEAGAVGTLLDSFIDPLQKMVDKNHRIHASLNLNTETGRLSSRRPNLQNQPALEKDRYRVRDAFTCEEGNTLIVADYGQLELRLLAHIANCRSMIEAFKAGGDFHSRTASSMYPYIAESVARGDVLLEPEPNANGQATSSKPLLKDVYAGERRRAKTLNFSIAYGKTPAGLARDWGTSLKEARETVDAWYRDRPEVRAWQERAIKFAQTHGFVKTLLGRRRPLPEINSPNTNAARHAERAAINTPLQGSAADVVMKAMLLIHSNARLAELGWRMILQVHDEIILEGPEETVEEAEAIVVRLMRQPFREPLRVDLAVSVAHAKTWFRAK</sequence>
<dbReference type="SUPFAM" id="SSF56672">
    <property type="entry name" value="DNA/RNA polymerases"/>
    <property type="match status" value="1"/>
</dbReference>
<dbReference type="AlphaFoldDB" id="M1UUP9"/>
<dbReference type="InterPro" id="IPR043502">
    <property type="entry name" value="DNA/RNA_pol_sf"/>
</dbReference>
<protein>
    <submittedName>
        <fullName evidence="3">Plant organellar DNA polymerase</fullName>
    </submittedName>
</protein>
<evidence type="ECO:0000313" key="4">
    <source>
        <dbReference type="Proteomes" id="UP000007014"/>
    </source>
</evidence>